<comment type="caution">
    <text evidence="1">The sequence shown here is derived from an EMBL/GenBank/DDBJ whole genome shotgun (WGS) entry which is preliminary data.</text>
</comment>
<keyword evidence="2" id="KW-1185">Reference proteome</keyword>
<reference evidence="2" key="1">
    <citation type="journal article" date="2019" name="Int. J. Syst. Evol. Microbiol.">
        <title>The Global Catalogue of Microorganisms (GCM) 10K type strain sequencing project: providing services to taxonomists for standard genome sequencing and annotation.</title>
        <authorList>
            <consortium name="The Broad Institute Genomics Platform"/>
            <consortium name="The Broad Institute Genome Sequencing Center for Infectious Disease"/>
            <person name="Wu L."/>
            <person name="Ma J."/>
        </authorList>
    </citation>
    <scope>NUCLEOTIDE SEQUENCE [LARGE SCALE GENOMIC DNA]</scope>
    <source>
        <strain evidence="2">JCM 15933</strain>
    </source>
</reference>
<evidence type="ECO:0000313" key="2">
    <source>
        <dbReference type="Proteomes" id="UP001501470"/>
    </source>
</evidence>
<evidence type="ECO:0000313" key="1">
    <source>
        <dbReference type="EMBL" id="GAA1559086.1"/>
    </source>
</evidence>
<protein>
    <recommendedName>
        <fullName evidence="3">MHD domain-containing protein</fullName>
    </recommendedName>
</protein>
<dbReference type="Proteomes" id="UP001501470">
    <property type="component" value="Unassembled WGS sequence"/>
</dbReference>
<proteinExistence type="predicted"/>
<dbReference type="RefSeq" id="WP_344511384.1">
    <property type="nucleotide sequence ID" value="NZ_BAAAQD010000028.1"/>
</dbReference>
<dbReference type="EMBL" id="BAAAQD010000028">
    <property type="protein sequence ID" value="GAA1559086.1"/>
    <property type="molecule type" value="Genomic_DNA"/>
</dbReference>
<evidence type="ECO:0008006" key="3">
    <source>
        <dbReference type="Google" id="ProtNLM"/>
    </source>
</evidence>
<sequence length="506" mass="56295">MSMLGQRRARGDDTVYVRATPQKVELTETYAVDQEISRNPTIEQVGDGAGRIEATVPYDGYEFFTRQAVADVERALGTRGAPGERRATIGHLLLADHTNTSGLRNVMRPHGQAGLVPLSIPVADRDGTLDLSGGRQASVVTLDYQPENPPVYPVALTVELDDLDTLTGTFDTMQTLMTRGRENPSLVIERLQQEASFSSALLLTFRVKIAIPVKAGYPALRPSVTDMSVEWPTLTSMRSTELYIENFGGKPDQRIRRAPVRYNPVKGRLEWKAVPMREVKEGGPGNGAGTRVFLSANCLLKIGHPGELFDQDQLEVTARVRVPDYLLSGMEARLYDATGHPQRTQPKLATKLNVRTMVYPADIFAGRAFSPYHQFVVDDILPDEKRITDVVTVLRNSRFTVDEPRPKDPQDPLAPTWLVVAHRSQGPDSLDLLVAVEGERTTQGHKQLLRSDYEVSGIRDSGRLKVSVMATLPRDHRELTREINAFQSKLRERYHSHQLSRKSAGS</sequence>
<gene>
    <name evidence="1" type="ORF">GCM10009827_095100</name>
</gene>
<organism evidence="1 2">
    <name type="scientific">Dactylosporangium maewongense</name>
    <dbReference type="NCBI Taxonomy" id="634393"/>
    <lineage>
        <taxon>Bacteria</taxon>
        <taxon>Bacillati</taxon>
        <taxon>Actinomycetota</taxon>
        <taxon>Actinomycetes</taxon>
        <taxon>Micromonosporales</taxon>
        <taxon>Micromonosporaceae</taxon>
        <taxon>Dactylosporangium</taxon>
    </lineage>
</organism>
<accession>A0ABP4NED3</accession>
<name>A0ABP4NED3_9ACTN</name>